<dbReference type="Gene3D" id="3.10.50.10">
    <property type="match status" value="1"/>
</dbReference>
<evidence type="ECO:0000313" key="12">
    <source>
        <dbReference type="Proteomes" id="UP001497416"/>
    </source>
</evidence>
<keyword evidence="8 9" id="KW-0326">Glycosidase</keyword>
<evidence type="ECO:0000256" key="8">
    <source>
        <dbReference type="ARBA" id="ARBA00023295"/>
    </source>
</evidence>
<proteinExistence type="inferred from homology"/>
<dbReference type="Pfam" id="PF00704">
    <property type="entry name" value="Glyco_hydro_18"/>
    <property type="match status" value="2"/>
</dbReference>
<comment type="caution">
    <text evidence="11">The sequence shown here is derived from an EMBL/GenBank/DDBJ whole genome shotgun (WGS) entry which is preliminary data.</text>
</comment>
<dbReference type="InterPro" id="IPR017853">
    <property type="entry name" value="GH"/>
</dbReference>
<feature type="domain" description="GH18" evidence="10">
    <location>
        <begin position="39"/>
        <end position="509"/>
    </location>
</feature>
<dbReference type="InterPro" id="IPR001579">
    <property type="entry name" value="Glyco_hydro_18_chit_AS"/>
</dbReference>
<dbReference type="SUPFAM" id="SSF54556">
    <property type="entry name" value="Chitinase insertion domain"/>
    <property type="match status" value="1"/>
</dbReference>
<dbReference type="Pfam" id="PF02839">
    <property type="entry name" value="CBM_5_12"/>
    <property type="match status" value="1"/>
</dbReference>
<dbReference type="CDD" id="cd12215">
    <property type="entry name" value="ChiC_BD"/>
    <property type="match status" value="1"/>
</dbReference>
<evidence type="ECO:0000256" key="2">
    <source>
        <dbReference type="ARBA" id="ARBA00009121"/>
    </source>
</evidence>
<keyword evidence="6" id="KW-0624">Polysaccharide degradation</keyword>
<sequence>MNPPNFFRRGIVFLFLMITSILVSQVNTGGSATTSNHQKQIIGYITNWDAWKSEKAGLPSQGAFTHLNIDYAKYTILNYSFFGVARDGSLHSGDYRNKQIYQDGVSQEPSDLFFTDIYSSWDMHILFGEIEPLQFINEDAKRRAEAQGFEVELNSNTWNHPTWGLSGTLPLPLHKENGAPGLLELAHQKGVKVMASIGGWSMCKHFPEMAADPVKRARFIEDCKKLIAVGFDGIDLDWEYPGPFSGMNFTGSQEDFANFENLIDEIRAAIGPDKLITSAMAADPRKLEGFNWSKLSSSMDYFNMMTYDYNGGWSNKAGHNAPVYPYSNAEVSFFNWKSTLDKLVELNVPRSKICFGAPFYGRGVVTTGNADLNASTVKRSENIQPDGPIQTASDFTNWPKEVYDGTPNYHFIKQKALTPNSGWVRKWDNEAKVPYLTKGNFFLSYDDEESIGIKAQFINDNNLGGTIIWTVYGDLEISGSVTSFGTKLKRWSSVKSPLVNKINEVFANGGTGGNNAPSVSITSPNNDTVFNLGDVINISANASDVDGTISKVEFYNGTIKLGEDNSSPYEYNWQNVSAGTYTITAIATDNENAKTTSSPISITISDGDTINECQGIPEWLASKVYNGGDNVVYNNVNYQAKWWTQNQTPDTHTGSGQPWEKIKDCGGSGTGNQSPSVAITSPNNNSSFEVNATVTINAEASDVDGTISKVEFFSGNNKLGEDASTPYTFTINNISEGTYSLTAVAIDNDGAKTTSQAVSIVVSSGNSGGCNGIPQYIVGTSYGKDQEVENGGEKFKCNIPGWCSSNAAWAYEPGVGAHWQDAWSKTGDCNGGNGTSPEVSITAPLNGTTYNENSSITINASATDDGTIALVEFFNGSVKLGEATTSPYSYTISNAQDSSYLLTAVATDNENNKTTSSEVLIRKRTGDTSGDIPGKILVGYWHNFNNGSTIPKLREVSTDWDVICIAFAEPKAGSTADMQFAPYEIYGGNQQEFIDDVALVKARGQKVLISIGGANARVELNNQTEKNEFVNSMTNIINTYGFDGLDIDLEGSSLSLNNGDTDFRNPTTPKIINLIDATKQIITNIGSNSFVLSMAPETAYVQGAYSTYSGVFGAYLPVIHALRNEMDYIHVQHYNTGSMFGADGNIYQPATADFHVAMAEMLITGFKVAQTGLTFPGLNPNQVAIGLPSTTQAAGSGYTSEAVVQQALDYLIKGVSYSGRTYTTSSTYPDFRGIMTWSINWDLVNNSNFSSSHRFYLDNLNQSSRATKLMDSNLKTYPNPVTDFMTIDLSNFQNNDASTLRIYDSRGNIILKSKLNQGKKLNHLDATSLKNGLYFFTISNTKNSYSGKFIKVK</sequence>
<dbReference type="Gene3D" id="3.20.20.80">
    <property type="entry name" value="Glycosidases"/>
    <property type="match status" value="2"/>
</dbReference>
<dbReference type="SMART" id="SM00495">
    <property type="entry name" value="ChtBD3"/>
    <property type="match status" value="2"/>
</dbReference>
<comment type="catalytic activity">
    <reaction evidence="1">
        <text>Random endo-hydrolysis of N-acetyl-beta-D-glucosaminide (1-&gt;4)-beta-linkages in chitin and chitodextrins.</text>
        <dbReference type="EC" id="3.2.1.14"/>
    </reaction>
</comment>
<dbReference type="InterPro" id="IPR003610">
    <property type="entry name" value="CBM5/12"/>
</dbReference>
<evidence type="ECO:0000256" key="6">
    <source>
        <dbReference type="ARBA" id="ARBA00023024"/>
    </source>
</evidence>
<dbReference type="SMART" id="SM00636">
    <property type="entry name" value="Glyco_18"/>
    <property type="match status" value="2"/>
</dbReference>
<dbReference type="PANTHER" id="PTHR11177:SF317">
    <property type="entry name" value="CHITINASE 12-RELATED"/>
    <property type="match status" value="1"/>
</dbReference>
<feature type="domain" description="GH18" evidence="10">
    <location>
        <begin position="935"/>
        <end position="1260"/>
    </location>
</feature>
<dbReference type="SUPFAM" id="SSF51445">
    <property type="entry name" value="(Trans)glycosidases"/>
    <property type="match status" value="2"/>
</dbReference>
<dbReference type="Proteomes" id="UP001497416">
    <property type="component" value="Unassembled WGS sequence"/>
</dbReference>
<dbReference type="CDD" id="cd02871">
    <property type="entry name" value="GH18_chitinase_D-like"/>
    <property type="match status" value="1"/>
</dbReference>
<dbReference type="InterPro" id="IPR001223">
    <property type="entry name" value="Glyco_hydro18_cat"/>
</dbReference>
<dbReference type="InterPro" id="IPR013783">
    <property type="entry name" value="Ig-like_fold"/>
</dbReference>
<keyword evidence="12" id="KW-1185">Reference proteome</keyword>
<dbReference type="EMBL" id="CAXIXY010000005">
    <property type="protein sequence ID" value="CAL2089516.1"/>
    <property type="molecule type" value="Genomic_DNA"/>
</dbReference>
<dbReference type="RefSeq" id="WP_348712737.1">
    <property type="nucleotide sequence ID" value="NZ_CAXIXY010000005.1"/>
</dbReference>
<organism evidence="11 12">
    <name type="scientific">Tenacibaculum platacis</name>
    <dbReference type="NCBI Taxonomy" id="3137852"/>
    <lineage>
        <taxon>Bacteria</taxon>
        <taxon>Pseudomonadati</taxon>
        <taxon>Bacteroidota</taxon>
        <taxon>Flavobacteriia</taxon>
        <taxon>Flavobacteriales</taxon>
        <taxon>Flavobacteriaceae</taxon>
        <taxon>Tenacibaculum</taxon>
    </lineage>
</organism>
<dbReference type="InterPro" id="IPR026444">
    <property type="entry name" value="Secre_tail"/>
</dbReference>
<dbReference type="Gene3D" id="2.60.40.10">
    <property type="entry name" value="Immunoglobulins"/>
    <property type="match status" value="3"/>
</dbReference>
<keyword evidence="5 9" id="KW-0378">Hydrolase</keyword>
<dbReference type="SUPFAM" id="SSF51055">
    <property type="entry name" value="Carbohydrate binding domain"/>
    <property type="match status" value="1"/>
</dbReference>
<evidence type="ECO:0000259" key="10">
    <source>
        <dbReference type="PROSITE" id="PS51910"/>
    </source>
</evidence>
<evidence type="ECO:0000256" key="3">
    <source>
        <dbReference type="ARBA" id="ARBA00012729"/>
    </source>
</evidence>
<gene>
    <name evidence="11" type="ORF">T190607A01A_30337</name>
</gene>
<dbReference type="InterPro" id="IPR011583">
    <property type="entry name" value="Chitinase_II/V-like_cat"/>
</dbReference>
<dbReference type="Pfam" id="PF18962">
    <property type="entry name" value="Por_Secre_tail"/>
    <property type="match status" value="1"/>
</dbReference>
<reference evidence="11 12" key="1">
    <citation type="submission" date="2024-05" db="EMBL/GenBank/DDBJ databases">
        <authorList>
            <person name="Duchaud E."/>
        </authorList>
    </citation>
    <scope>NUCLEOTIDE SEQUENCE [LARGE SCALE GENOMIC DNA]</scope>
    <source>
        <strain evidence="11">Ena-SAMPLE-TAB-13-05-2024-13:56:06:370-140302</strain>
    </source>
</reference>
<dbReference type="PANTHER" id="PTHR11177">
    <property type="entry name" value="CHITINASE"/>
    <property type="match status" value="1"/>
</dbReference>
<name>A0ABM9P383_9FLAO</name>
<keyword evidence="4" id="KW-0732">Signal</keyword>
<dbReference type="Pfam" id="PF17957">
    <property type="entry name" value="Big_7"/>
    <property type="match status" value="3"/>
</dbReference>
<evidence type="ECO:0000256" key="4">
    <source>
        <dbReference type="ARBA" id="ARBA00022729"/>
    </source>
</evidence>
<dbReference type="EC" id="3.2.1.14" evidence="3"/>
<keyword evidence="7" id="KW-0119">Carbohydrate metabolism</keyword>
<dbReference type="GO" id="GO:0008843">
    <property type="term" value="F:endochitinase activity"/>
    <property type="evidence" value="ECO:0007669"/>
    <property type="project" value="UniProtKB-EC"/>
</dbReference>
<accession>A0ABM9P383</accession>
<evidence type="ECO:0000313" key="11">
    <source>
        <dbReference type="EMBL" id="CAL2089516.1"/>
    </source>
</evidence>
<dbReference type="InterPro" id="IPR050314">
    <property type="entry name" value="Glycosyl_Hydrlase_18"/>
</dbReference>
<dbReference type="PROSITE" id="PS01095">
    <property type="entry name" value="GH18_1"/>
    <property type="match status" value="2"/>
</dbReference>
<evidence type="ECO:0000256" key="1">
    <source>
        <dbReference type="ARBA" id="ARBA00000822"/>
    </source>
</evidence>
<dbReference type="InterPro" id="IPR036573">
    <property type="entry name" value="CBM_sf_5/12"/>
</dbReference>
<dbReference type="PROSITE" id="PS51910">
    <property type="entry name" value="GH18_2"/>
    <property type="match status" value="2"/>
</dbReference>
<comment type="similarity">
    <text evidence="2">Belongs to the glycosyl hydrolase 18 family. Chitinase class II subfamily.</text>
</comment>
<dbReference type="InterPro" id="IPR029070">
    <property type="entry name" value="Chitinase_insertion_sf"/>
</dbReference>
<evidence type="ECO:0000256" key="5">
    <source>
        <dbReference type="ARBA" id="ARBA00022801"/>
    </source>
</evidence>
<dbReference type="NCBIfam" id="TIGR04183">
    <property type="entry name" value="Por_Secre_tail"/>
    <property type="match status" value="1"/>
</dbReference>
<keyword evidence="6" id="KW-0146">Chitin degradation</keyword>
<dbReference type="Gene3D" id="2.10.10.20">
    <property type="entry name" value="Carbohydrate-binding module superfamily 5/12"/>
    <property type="match status" value="1"/>
</dbReference>
<protein>
    <recommendedName>
        <fullName evidence="3">chitinase</fullName>
        <ecNumber evidence="3">3.2.1.14</ecNumber>
    </recommendedName>
</protein>
<evidence type="ECO:0000256" key="9">
    <source>
        <dbReference type="RuleBase" id="RU000489"/>
    </source>
</evidence>
<evidence type="ECO:0000256" key="7">
    <source>
        <dbReference type="ARBA" id="ARBA00023277"/>
    </source>
</evidence>